<evidence type="ECO:0000313" key="1">
    <source>
        <dbReference type="EMBL" id="MBT1697005.1"/>
    </source>
</evidence>
<name>A0AAP2DIV2_9BACT</name>
<dbReference type="Proteomes" id="UP001319200">
    <property type="component" value="Unassembled WGS sequence"/>
</dbReference>
<sequence length="91" mass="10064">MKTFYALIMLCAFSSCLQEELSPENYDFRGSWDSRKYAIQIFANGSGMCDIKNRGRCSGNVRIKGNKMIFTSENENDAVALIPDPSPGGEG</sequence>
<dbReference type="EMBL" id="JAHESF010000007">
    <property type="protein sequence ID" value="MBT1697005.1"/>
    <property type="molecule type" value="Genomic_DNA"/>
</dbReference>
<protein>
    <submittedName>
        <fullName evidence="1">Uncharacterized protein</fullName>
    </submittedName>
</protein>
<keyword evidence="2" id="KW-1185">Reference proteome</keyword>
<proteinExistence type="predicted"/>
<dbReference type="RefSeq" id="WP_254162655.1">
    <property type="nucleotide sequence ID" value="NZ_JAHESF010000007.1"/>
</dbReference>
<reference evidence="1 2" key="1">
    <citation type="submission" date="2021-05" db="EMBL/GenBank/DDBJ databases">
        <title>A Polyphasic approach of four new species of the genus Ohtaekwangia: Ohtaekwangia histidinii sp. nov., Ohtaekwangia cretensis sp. nov., Ohtaekwangia indiensis sp. nov., Ohtaekwangia reichenbachii sp. nov. from diverse environment.</title>
        <authorList>
            <person name="Octaviana S."/>
        </authorList>
    </citation>
    <scope>NUCLEOTIDE SEQUENCE [LARGE SCALE GENOMIC DNA]</scope>
    <source>
        <strain evidence="1 2">PWU4</strain>
    </source>
</reference>
<organism evidence="1 2">
    <name type="scientific">Chryseosolibacter histidini</name>
    <dbReference type="NCBI Taxonomy" id="2782349"/>
    <lineage>
        <taxon>Bacteria</taxon>
        <taxon>Pseudomonadati</taxon>
        <taxon>Bacteroidota</taxon>
        <taxon>Cytophagia</taxon>
        <taxon>Cytophagales</taxon>
        <taxon>Chryseotaleaceae</taxon>
        <taxon>Chryseosolibacter</taxon>
    </lineage>
</organism>
<accession>A0AAP2DIV2</accession>
<dbReference type="AlphaFoldDB" id="A0AAP2DIV2"/>
<evidence type="ECO:0000313" key="2">
    <source>
        <dbReference type="Proteomes" id="UP001319200"/>
    </source>
</evidence>
<gene>
    <name evidence="1" type="ORF">KK083_08980</name>
</gene>
<dbReference type="PROSITE" id="PS51257">
    <property type="entry name" value="PROKAR_LIPOPROTEIN"/>
    <property type="match status" value="1"/>
</dbReference>
<comment type="caution">
    <text evidence="1">The sequence shown here is derived from an EMBL/GenBank/DDBJ whole genome shotgun (WGS) entry which is preliminary data.</text>
</comment>